<name>A0A2T5HUY8_9RHOB</name>
<proteinExistence type="inferred from homology"/>
<evidence type="ECO:0000259" key="6">
    <source>
        <dbReference type="PROSITE" id="PS50893"/>
    </source>
</evidence>
<evidence type="ECO:0000256" key="3">
    <source>
        <dbReference type="ARBA" id="ARBA00022448"/>
    </source>
</evidence>
<dbReference type="GO" id="GO:0005886">
    <property type="term" value="C:plasma membrane"/>
    <property type="evidence" value="ECO:0007669"/>
    <property type="project" value="UniProtKB-SubCell"/>
</dbReference>
<dbReference type="InterPro" id="IPR050319">
    <property type="entry name" value="ABC_transp_ATP-bind"/>
</dbReference>
<comment type="caution">
    <text evidence="7">The sequence shown here is derived from an EMBL/GenBank/DDBJ whole genome shotgun (WGS) entry which is preliminary data.</text>
</comment>
<keyword evidence="4" id="KW-0547">Nucleotide-binding</keyword>
<comment type="subcellular location">
    <subcellularLocation>
        <location evidence="1">Cell inner membrane</location>
        <topology evidence="1">Peripheral membrane protein</topology>
    </subcellularLocation>
</comment>
<evidence type="ECO:0000256" key="2">
    <source>
        <dbReference type="ARBA" id="ARBA00005417"/>
    </source>
</evidence>
<dbReference type="InterPro" id="IPR003593">
    <property type="entry name" value="AAA+_ATPase"/>
</dbReference>
<dbReference type="GO" id="GO:0055085">
    <property type="term" value="P:transmembrane transport"/>
    <property type="evidence" value="ECO:0007669"/>
    <property type="project" value="UniProtKB-ARBA"/>
</dbReference>
<dbReference type="GO" id="GO:0005524">
    <property type="term" value="F:ATP binding"/>
    <property type="evidence" value="ECO:0007669"/>
    <property type="project" value="UniProtKB-KW"/>
</dbReference>
<dbReference type="OrthoDB" id="9802264at2"/>
<dbReference type="PANTHER" id="PTHR43776">
    <property type="entry name" value="TRANSPORT ATP-BINDING PROTEIN"/>
    <property type="match status" value="1"/>
</dbReference>
<dbReference type="EMBL" id="QAOH01000002">
    <property type="protein sequence ID" value="PTQ75298.1"/>
    <property type="molecule type" value="Genomic_DNA"/>
</dbReference>
<evidence type="ECO:0000256" key="1">
    <source>
        <dbReference type="ARBA" id="ARBA00004417"/>
    </source>
</evidence>
<dbReference type="InterPro" id="IPR027417">
    <property type="entry name" value="P-loop_NTPase"/>
</dbReference>
<dbReference type="CDD" id="cd03257">
    <property type="entry name" value="ABC_NikE_OppD_transporters"/>
    <property type="match status" value="1"/>
</dbReference>
<comment type="similarity">
    <text evidence="2">Belongs to the ABC transporter superfamily.</text>
</comment>
<reference evidence="7 8" key="1">
    <citation type="submission" date="2018-04" db="EMBL/GenBank/DDBJ databases">
        <title>Genomic Encyclopedia of Archaeal and Bacterial Type Strains, Phase II (KMG-II): from individual species to whole genera.</title>
        <authorList>
            <person name="Goeker M."/>
        </authorList>
    </citation>
    <scope>NUCLEOTIDE SEQUENCE [LARGE SCALE GENOMIC DNA]</scope>
    <source>
        <strain evidence="7 8">DSM 100434</strain>
    </source>
</reference>
<dbReference type="FunFam" id="3.40.50.300:FF:000016">
    <property type="entry name" value="Oligopeptide ABC transporter ATP-binding component"/>
    <property type="match status" value="1"/>
</dbReference>
<dbReference type="NCBIfam" id="TIGR01727">
    <property type="entry name" value="oligo_HPY"/>
    <property type="match status" value="1"/>
</dbReference>
<evidence type="ECO:0000313" key="8">
    <source>
        <dbReference type="Proteomes" id="UP000244077"/>
    </source>
</evidence>
<dbReference type="PROSITE" id="PS00211">
    <property type="entry name" value="ABC_TRANSPORTER_1"/>
    <property type="match status" value="1"/>
</dbReference>
<dbReference type="InterPro" id="IPR003439">
    <property type="entry name" value="ABC_transporter-like_ATP-bd"/>
</dbReference>
<sequence>MSQSAPKPAVTLQAKALEVVGLKKAYATGRDPETRKTRFVHALDDVSLSVEKGEVLGLVGESGCGKTTLSRAIMGLTEVDDGTVFVNGRRLTNATRADLRKIREHMQMVFQDPYASLNPLMPVRNILAEPMANAGLPKVEQKARILDLVSRVGLRPDQLDRTSRDFSGGQRQRIGIARALALQPDLLICDEPVSALDVSVQADVLNLFLDLQRDLGLAMLFVTHDMAVVEYVSQRVAVMYAGMIVEIGPTRDVIHAPKHPYTKALISAIPRSHPGMEKEQIVLPDSFDRNAGTGCPFAPRCQMASELCRSTRPPKIQTGGQVVACHMVEAQ</sequence>
<dbReference type="SMART" id="SM00382">
    <property type="entry name" value="AAA"/>
    <property type="match status" value="1"/>
</dbReference>
<organism evidence="7 8">
    <name type="scientific">Celeribacter persicus</name>
    <dbReference type="NCBI Taxonomy" id="1651082"/>
    <lineage>
        <taxon>Bacteria</taxon>
        <taxon>Pseudomonadati</taxon>
        <taxon>Pseudomonadota</taxon>
        <taxon>Alphaproteobacteria</taxon>
        <taxon>Rhodobacterales</taxon>
        <taxon>Roseobacteraceae</taxon>
        <taxon>Celeribacter</taxon>
    </lineage>
</organism>
<keyword evidence="8" id="KW-1185">Reference proteome</keyword>
<evidence type="ECO:0000313" key="7">
    <source>
        <dbReference type="EMBL" id="PTQ75298.1"/>
    </source>
</evidence>
<dbReference type="AlphaFoldDB" id="A0A2T5HUY8"/>
<keyword evidence="3" id="KW-0813">Transport</keyword>
<dbReference type="PANTHER" id="PTHR43776:SF7">
    <property type="entry name" value="D,D-DIPEPTIDE TRANSPORT ATP-BINDING PROTEIN DDPF-RELATED"/>
    <property type="match status" value="1"/>
</dbReference>
<dbReference type="Pfam" id="PF00005">
    <property type="entry name" value="ABC_tran"/>
    <property type="match status" value="1"/>
</dbReference>
<dbReference type="RefSeq" id="WP_107815274.1">
    <property type="nucleotide sequence ID" value="NZ_QAOH01000002.1"/>
</dbReference>
<accession>A0A2T5HUY8</accession>
<dbReference type="Proteomes" id="UP000244077">
    <property type="component" value="Unassembled WGS sequence"/>
</dbReference>
<dbReference type="InterPro" id="IPR013563">
    <property type="entry name" value="Oligopep_ABC_C"/>
</dbReference>
<dbReference type="Gene3D" id="3.40.50.300">
    <property type="entry name" value="P-loop containing nucleotide triphosphate hydrolases"/>
    <property type="match status" value="1"/>
</dbReference>
<feature type="domain" description="ABC transporter" evidence="6">
    <location>
        <begin position="17"/>
        <end position="266"/>
    </location>
</feature>
<dbReference type="InterPro" id="IPR017871">
    <property type="entry name" value="ABC_transporter-like_CS"/>
</dbReference>
<dbReference type="PROSITE" id="PS50893">
    <property type="entry name" value="ABC_TRANSPORTER_2"/>
    <property type="match status" value="1"/>
</dbReference>
<dbReference type="SUPFAM" id="SSF52540">
    <property type="entry name" value="P-loop containing nucleoside triphosphate hydrolases"/>
    <property type="match status" value="1"/>
</dbReference>
<dbReference type="GO" id="GO:0015833">
    <property type="term" value="P:peptide transport"/>
    <property type="evidence" value="ECO:0007669"/>
    <property type="project" value="InterPro"/>
</dbReference>
<protein>
    <submittedName>
        <fullName evidence="7">Peptide/nickel transport system ATP-binding protein/oligopeptide transport system ATP-binding protein</fullName>
    </submittedName>
</protein>
<evidence type="ECO:0000256" key="5">
    <source>
        <dbReference type="ARBA" id="ARBA00022840"/>
    </source>
</evidence>
<evidence type="ECO:0000256" key="4">
    <source>
        <dbReference type="ARBA" id="ARBA00022741"/>
    </source>
</evidence>
<dbReference type="GO" id="GO:0016887">
    <property type="term" value="F:ATP hydrolysis activity"/>
    <property type="evidence" value="ECO:0007669"/>
    <property type="project" value="InterPro"/>
</dbReference>
<gene>
    <name evidence="7" type="ORF">C8N42_102218</name>
</gene>
<dbReference type="Pfam" id="PF08352">
    <property type="entry name" value="oligo_HPY"/>
    <property type="match status" value="1"/>
</dbReference>
<keyword evidence="5 7" id="KW-0067">ATP-binding</keyword>